<keyword evidence="7 10" id="KW-1133">Transmembrane helix</keyword>
<dbReference type="EMBL" id="JACSQL010000014">
    <property type="protein sequence ID" value="MBD7970664.1"/>
    <property type="molecule type" value="Genomic_DNA"/>
</dbReference>
<evidence type="ECO:0000256" key="4">
    <source>
        <dbReference type="ARBA" id="ARBA00022475"/>
    </source>
</evidence>
<dbReference type="Proteomes" id="UP000608071">
    <property type="component" value="Unassembled WGS sequence"/>
</dbReference>
<keyword evidence="6" id="KW-0249">Electron transport</keyword>
<feature type="transmembrane region" description="Helical" evidence="10">
    <location>
        <begin position="21"/>
        <end position="41"/>
    </location>
</feature>
<evidence type="ECO:0000256" key="9">
    <source>
        <dbReference type="ARBA" id="ARBA00023136"/>
    </source>
</evidence>
<dbReference type="PANTHER" id="PTHR36835:SF1">
    <property type="entry name" value="CYTOCHROME BO(3) UBIQUINOL OXIDASE SUBUNIT 4"/>
    <property type="match status" value="1"/>
</dbReference>
<sequence>MAEQHNHTHDSHENHGSFKSYLIGYLISIVLTIIPLVVVLNDMFDKTVNMIIILIMAILQFIVQLFFFMHVREGEPGKPKWNVMALILGLLLVLTIVVGSIWIMMNNAVAH</sequence>
<keyword evidence="3" id="KW-0813">Transport</keyword>
<evidence type="ECO:0000313" key="11">
    <source>
        <dbReference type="EMBL" id="MBD7970664.1"/>
    </source>
</evidence>
<feature type="transmembrane region" description="Helical" evidence="10">
    <location>
        <begin position="47"/>
        <end position="69"/>
    </location>
</feature>
<keyword evidence="5 10" id="KW-0812">Transmembrane</keyword>
<organism evidence="11 12">
    <name type="scientific">Paenibacillus gallinarum</name>
    <dbReference type="NCBI Taxonomy" id="2762232"/>
    <lineage>
        <taxon>Bacteria</taxon>
        <taxon>Bacillati</taxon>
        <taxon>Bacillota</taxon>
        <taxon>Bacilli</taxon>
        <taxon>Bacillales</taxon>
        <taxon>Paenibacillaceae</taxon>
        <taxon>Paenibacillus</taxon>
    </lineage>
</organism>
<gene>
    <name evidence="11" type="primary">cyoD</name>
    <name evidence="11" type="ORF">H9647_21605</name>
</gene>
<reference evidence="11 12" key="1">
    <citation type="submission" date="2020-08" db="EMBL/GenBank/DDBJ databases">
        <title>A Genomic Blueprint of the Chicken Gut Microbiome.</title>
        <authorList>
            <person name="Gilroy R."/>
            <person name="Ravi A."/>
            <person name="Getino M."/>
            <person name="Pursley I."/>
            <person name="Horton D.L."/>
            <person name="Alikhan N.-F."/>
            <person name="Baker D."/>
            <person name="Gharbi K."/>
            <person name="Hall N."/>
            <person name="Watson M."/>
            <person name="Adriaenssens E.M."/>
            <person name="Foster-Nyarko E."/>
            <person name="Jarju S."/>
            <person name="Secka A."/>
            <person name="Antonio M."/>
            <person name="Oren A."/>
            <person name="Chaudhuri R."/>
            <person name="La Ragione R.M."/>
            <person name="Hildebrand F."/>
            <person name="Pallen M.J."/>
        </authorList>
    </citation>
    <scope>NUCLEOTIDE SEQUENCE [LARGE SCALE GENOMIC DNA]</scope>
    <source>
        <strain evidence="11 12">Sa2BVA9</strain>
    </source>
</reference>
<comment type="caution">
    <text evidence="11">The sequence shown here is derived from an EMBL/GenBank/DDBJ whole genome shotgun (WGS) entry which is preliminary data.</text>
</comment>
<keyword evidence="4" id="KW-1003">Cell membrane</keyword>
<dbReference type="PANTHER" id="PTHR36835">
    <property type="entry name" value="CYTOCHROME BO(3) UBIQUINOL OXIDASE SUBUNIT 4"/>
    <property type="match status" value="1"/>
</dbReference>
<evidence type="ECO:0000256" key="8">
    <source>
        <dbReference type="ARBA" id="ARBA00023002"/>
    </source>
</evidence>
<keyword evidence="8" id="KW-0560">Oxidoreductase</keyword>
<dbReference type="InterPro" id="IPR050968">
    <property type="entry name" value="Cytochrome_c_oxidase_bac_sub4"/>
</dbReference>
<evidence type="ECO:0000256" key="10">
    <source>
        <dbReference type="SAM" id="Phobius"/>
    </source>
</evidence>
<evidence type="ECO:0000256" key="5">
    <source>
        <dbReference type="ARBA" id="ARBA00022692"/>
    </source>
</evidence>
<keyword evidence="12" id="KW-1185">Reference proteome</keyword>
<name>A0ABR8T5V8_9BACL</name>
<evidence type="ECO:0000256" key="6">
    <source>
        <dbReference type="ARBA" id="ARBA00022982"/>
    </source>
</evidence>
<evidence type="ECO:0000313" key="12">
    <source>
        <dbReference type="Proteomes" id="UP000608071"/>
    </source>
</evidence>
<dbReference type="NCBIfam" id="TIGR02847">
    <property type="entry name" value="CyoD"/>
    <property type="match status" value="1"/>
</dbReference>
<evidence type="ECO:0000256" key="1">
    <source>
        <dbReference type="ARBA" id="ARBA00004651"/>
    </source>
</evidence>
<comment type="similarity">
    <text evidence="2">Belongs to the cytochrome c oxidase bacterial subunit 4 family.</text>
</comment>
<keyword evidence="9 10" id="KW-0472">Membrane</keyword>
<comment type="subcellular location">
    <subcellularLocation>
        <location evidence="1">Cell membrane</location>
        <topology evidence="1">Multi-pass membrane protein</topology>
    </subcellularLocation>
</comment>
<proteinExistence type="inferred from homology"/>
<feature type="transmembrane region" description="Helical" evidence="10">
    <location>
        <begin position="81"/>
        <end position="105"/>
    </location>
</feature>
<evidence type="ECO:0000256" key="2">
    <source>
        <dbReference type="ARBA" id="ARBA00008079"/>
    </source>
</evidence>
<protein>
    <submittedName>
        <fullName evidence="11">Cytochrome o ubiquinol oxidase subunit IV</fullName>
    </submittedName>
</protein>
<dbReference type="InterPro" id="IPR014210">
    <property type="entry name" value="Cyt_o_ubiqinol_oxidase_su4"/>
</dbReference>
<dbReference type="Pfam" id="PF03626">
    <property type="entry name" value="COX4_pro"/>
    <property type="match status" value="1"/>
</dbReference>
<accession>A0ABR8T5V8</accession>
<dbReference type="InterPro" id="IPR005171">
    <property type="entry name" value="Cyt_c_oxidase_su4_prok"/>
</dbReference>
<evidence type="ECO:0000256" key="7">
    <source>
        <dbReference type="ARBA" id="ARBA00022989"/>
    </source>
</evidence>
<dbReference type="RefSeq" id="WP_191803969.1">
    <property type="nucleotide sequence ID" value="NZ_JACSQL010000014.1"/>
</dbReference>
<evidence type="ECO:0000256" key="3">
    <source>
        <dbReference type="ARBA" id="ARBA00022448"/>
    </source>
</evidence>